<dbReference type="CDD" id="cd00085">
    <property type="entry name" value="HNHc"/>
    <property type="match status" value="1"/>
</dbReference>
<dbReference type="RefSeq" id="WP_282216301.1">
    <property type="nucleotide sequence ID" value="NZ_BAAAUN010000001.1"/>
</dbReference>
<keyword evidence="3" id="KW-0378">Hydrolase</keyword>
<gene>
    <name evidence="3" type="ORF">KV395_03805</name>
</gene>
<dbReference type="GO" id="GO:0004519">
    <property type="term" value="F:endonuclease activity"/>
    <property type="evidence" value="ECO:0007669"/>
    <property type="project" value="UniProtKB-KW"/>
</dbReference>
<proteinExistence type="predicted"/>
<evidence type="ECO:0000256" key="1">
    <source>
        <dbReference type="SAM" id="MobiDB-lite"/>
    </source>
</evidence>
<reference evidence="3 4" key="1">
    <citation type="submission" date="2021-06" db="EMBL/GenBank/DDBJ databases">
        <title>Genome-based taxonomic framework of Microbacterium strains isolated from marine environment, the description of four new species and reclassification of four preexisting species.</title>
        <authorList>
            <person name="Lee S.D."/>
            <person name="Kim S.-M."/>
            <person name="Byeon Y.-S."/>
            <person name="Yang H.L."/>
            <person name="Kim I.S."/>
        </authorList>
    </citation>
    <scope>NUCLEOTIDE SEQUENCE [LARGE SCALE GENOMIC DNA]</scope>
    <source>
        <strain evidence="3 4">KACC 14465</strain>
    </source>
</reference>
<dbReference type="SMART" id="SM00507">
    <property type="entry name" value="HNHc"/>
    <property type="match status" value="1"/>
</dbReference>
<dbReference type="Pfam" id="PF02720">
    <property type="entry name" value="DUF222"/>
    <property type="match status" value="1"/>
</dbReference>
<dbReference type="Gene3D" id="1.10.30.50">
    <property type="match status" value="1"/>
</dbReference>
<organism evidence="3 4">
    <name type="scientific">Microbacterium luteolum</name>
    <name type="common">Aureobacterium luteolum</name>
    <dbReference type="NCBI Taxonomy" id="69367"/>
    <lineage>
        <taxon>Bacteria</taxon>
        <taxon>Bacillati</taxon>
        <taxon>Actinomycetota</taxon>
        <taxon>Actinomycetes</taxon>
        <taxon>Micrococcales</taxon>
        <taxon>Microbacteriaceae</taxon>
        <taxon>Microbacterium</taxon>
    </lineage>
</organism>
<name>A0ABY7XK39_MICLT</name>
<keyword evidence="4" id="KW-1185">Reference proteome</keyword>
<feature type="region of interest" description="Disordered" evidence="1">
    <location>
        <begin position="258"/>
        <end position="307"/>
    </location>
</feature>
<feature type="domain" description="HNH nuclease" evidence="2">
    <location>
        <begin position="398"/>
        <end position="450"/>
    </location>
</feature>
<dbReference type="InterPro" id="IPR003615">
    <property type="entry name" value="HNH_nuc"/>
</dbReference>
<keyword evidence="3" id="KW-0255">Endonuclease</keyword>
<accession>A0ABY7XK39</accession>
<sequence length="498" mass="53219">MNSRTDILDRVVADLDSVLSGDGLAGLPDAERMDVLRIAGAAFRRIEAVVVETTASADPDFSHSFGCRGQNELLQRVLRVDVAGATRVGKVADAVRRDVSPSSGERLPARYPALREALLDGVVGVAGFLAAITPIDKAAHRFGREILWEADAALADYARGCRAAERDVETDADDSDIDAAPEAEADAAPAATPEDLRQFAQVLAMVLDPDGPEPSEQGARHQRSLTIGRLKDGLHAIRGHLLPDVAAQLQAIIDAQCNPKIDGPPMPGVQFQDSDQSPGGAARTDESPRNDSAADEPEAFDRRSAGQKRHDALAAALGIAARHEEMPTLGGASPTLVVHVDAKDVAAGTGWARIAGSLAPVGLHVAAHTACAGAIQRVLFDEGRIVGISVTDRVFPVHQRRAILARDKECLIPGCHVPASWCEIHHVVEHARGGPTHTDNGVALCWWHHRSLDTSGWEIRMNAGVPEIRGPAWWDPHGRWRAPRPSIPTRLTRTRAGT</sequence>
<evidence type="ECO:0000259" key="2">
    <source>
        <dbReference type="SMART" id="SM00507"/>
    </source>
</evidence>
<dbReference type="EMBL" id="CP078075">
    <property type="protein sequence ID" value="WDM42448.1"/>
    <property type="molecule type" value="Genomic_DNA"/>
</dbReference>
<dbReference type="InterPro" id="IPR003870">
    <property type="entry name" value="DUF222"/>
</dbReference>
<keyword evidence="3" id="KW-0540">Nuclease</keyword>
<evidence type="ECO:0000313" key="4">
    <source>
        <dbReference type="Proteomes" id="UP001215097"/>
    </source>
</evidence>
<evidence type="ECO:0000313" key="3">
    <source>
        <dbReference type="EMBL" id="WDM42448.1"/>
    </source>
</evidence>
<dbReference type="Proteomes" id="UP001215097">
    <property type="component" value="Chromosome"/>
</dbReference>
<protein>
    <submittedName>
        <fullName evidence="3">HNH endonuclease</fullName>
    </submittedName>
</protein>